<reference evidence="7" key="1">
    <citation type="submission" date="2022-04" db="EMBL/GenBank/DDBJ databases">
        <title>Shinella lacus sp. nov., a novel member of the genus Shinella from water.</title>
        <authorList>
            <person name="Deng Y."/>
        </authorList>
    </citation>
    <scope>NUCLEOTIDE SEQUENCE</scope>
    <source>
        <strain evidence="7">JCM 31239</strain>
    </source>
</reference>
<evidence type="ECO:0000256" key="5">
    <source>
        <dbReference type="ARBA" id="ARBA00023136"/>
    </source>
</evidence>
<evidence type="ECO:0000256" key="2">
    <source>
        <dbReference type="ARBA" id="ARBA00022448"/>
    </source>
</evidence>
<name>A0ABT8XFD2_9HYPH</name>
<feature type="transmembrane region" description="Helical" evidence="6">
    <location>
        <begin position="348"/>
        <end position="367"/>
    </location>
</feature>
<feature type="transmembrane region" description="Helical" evidence="6">
    <location>
        <begin position="234"/>
        <end position="252"/>
    </location>
</feature>
<dbReference type="RefSeq" id="WP_244760049.1">
    <property type="nucleotide sequence ID" value="NZ_JALJCJ010000002.1"/>
</dbReference>
<organism evidence="7 8">
    <name type="scientific">Shinella curvata</name>
    <dbReference type="NCBI Taxonomy" id="1817964"/>
    <lineage>
        <taxon>Bacteria</taxon>
        <taxon>Pseudomonadati</taxon>
        <taxon>Pseudomonadota</taxon>
        <taxon>Alphaproteobacteria</taxon>
        <taxon>Hyphomicrobiales</taxon>
        <taxon>Rhizobiaceae</taxon>
        <taxon>Shinella</taxon>
    </lineage>
</organism>
<evidence type="ECO:0000256" key="4">
    <source>
        <dbReference type="ARBA" id="ARBA00022989"/>
    </source>
</evidence>
<evidence type="ECO:0000256" key="3">
    <source>
        <dbReference type="ARBA" id="ARBA00022692"/>
    </source>
</evidence>
<protein>
    <recommendedName>
        <fullName evidence="6">Phosphate transporter</fullName>
    </recommendedName>
</protein>
<feature type="transmembrane region" description="Helical" evidence="6">
    <location>
        <begin position="57"/>
        <end position="76"/>
    </location>
</feature>
<dbReference type="PANTHER" id="PTHR11101">
    <property type="entry name" value="PHOSPHATE TRANSPORTER"/>
    <property type="match status" value="1"/>
</dbReference>
<dbReference type="InterPro" id="IPR001204">
    <property type="entry name" value="Phos_transporter"/>
</dbReference>
<dbReference type="PANTHER" id="PTHR11101:SF80">
    <property type="entry name" value="PHOSPHATE TRANSPORTER"/>
    <property type="match status" value="1"/>
</dbReference>
<feature type="transmembrane region" description="Helical" evidence="6">
    <location>
        <begin position="264"/>
        <end position="282"/>
    </location>
</feature>
<feature type="transmembrane region" description="Helical" evidence="6">
    <location>
        <begin position="469"/>
        <end position="494"/>
    </location>
</feature>
<feature type="transmembrane region" description="Helical" evidence="6">
    <location>
        <begin position="412"/>
        <end position="428"/>
    </location>
</feature>
<feature type="transmembrane region" description="Helical" evidence="6">
    <location>
        <begin position="29"/>
        <end position="51"/>
    </location>
</feature>
<sequence>MANSQVRLRKPTLDKDLEKLTFTEQATHFVLRSWTGVGIALVFLLIAMAVANTYATGTPGVLVVAVTAALAAYMAMNIGANDVTNNVGAAVGARAMSMGVALIIAAVFEIAGALLAGQGVAQTVASGIIDRALFPNPDVFAWAMMAALISAALWINIATLANAPISTTHSIIGGVIGAGAAASGFHSVQWDAIAVIVVSWTVSPILGGVIAAAFLYFIKEFIIYREDKIEAAKTWVPVLVAVMAGSFAAFLVNGGTNGFYDVPIGKALLMGLGFGIATYVVTRPIVRRTADGLDNRNQSLRTLFRIPLICSAALLSFAHGANDVSNAVGPLYGVVSALRSGSGGEAVIPLWVMVIGAFGISLGLLLFGPRLIRIVGNEITKLNPMRAFCVALSSAVAVLTASAFAIPVSSTHIAVGAVFGVGLFREWYTRNSQRRIDYIRSRGNGIAPEEPPANLDETRRRYLVRRSHFMTIISAWIVTLPVSAMLSALVFLALNALFT</sequence>
<evidence type="ECO:0000313" key="7">
    <source>
        <dbReference type="EMBL" id="MDO6122342.1"/>
    </source>
</evidence>
<feature type="transmembrane region" description="Helical" evidence="6">
    <location>
        <begin position="192"/>
        <end position="218"/>
    </location>
</feature>
<keyword evidence="6" id="KW-0592">Phosphate transport</keyword>
<dbReference type="Proteomes" id="UP001177080">
    <property type="component" value="Unassembled WGS sequence"/>
</dbReference>
<feature type="transmembrane region" description="Helical" evidence="6">
    <location>
        <begin position="97"/>
        <end position="119"/>
    </location>
</feature>
<feature type="transmembrane region" description="Helical" evidence="6">
    <location>
        <begin position="387"/>
        <end position="406"/>
    </location>
</feature>
<dbReference type="Pfam" id="PF01384">
    <property type="entry name" value="PHO4"/>
    <property type="match status" value="1"/>
</dbReference>
<comment type="caution">
    <text evidence="7">The sequence shown here is derived from an EMBL/GenBank/DDBJ whole genome shotgun (WGS) entry which is preliminary data.</text>
</comment>
<gene>
    <name evidence="7" type="ORF">GB928_014210</name>
</gene>
<feature type="transmembrane region" description="Helical" evidence="6">
    <location>
        <begin position="303"/>
        <end position="321"/>
    </location>
</feature>
<accession>A0ABT8XFD2</accession>
<evidence type="ECO:0000313" key="8">
    <source>
        <dbReference type="Proteomes" id="UP001177080"/>
    </source>
</evidence>
<keyword evidence="8" id="KW-1185">Reference proteome</keyword>
<evidence type="ECO:0000256" key="1">
    <source>
        <dbReference type="ARBA" id="ARBA00004141"/>
    </source>
</evidence>
<dbReference type="EMBL" id="WHSC02000006">
    <property type="protein sequence ID" value="MDO6122342.1"/>
    <property type="molecule type" value="Genomic_DNA"/>
</dbReference>
<proteinExistence type="inferred from homology"/>
<keyword evidence="4 6" id="KW-1133">Transmembrane helix</keyword>
<keyword evidence="2 6" id="KW-0813">Transport</keyword>
<evidence type="ECO:0000256" key="6">
    <source>
        <dbReference type="RuleBase" id="RU363058"/>
    </source>
</evidence>
<feature type="transmembrane region" description="Helical" evidence="6">
    <location>
        <begin position="139"/>
        <end position="161"/>
    </location>
</feature>
<keyword evidence="5 6" id="KW-0472">Membrane</keyword>
<feature type="transmembrane region" description="Helical" evidence="6">
    <location>
        <begin position="168"/>
        <end position="186"/>
    </location>
</feature>
<comment type="subcellular location">
    <subcellularLocation>
        <location evidence="1 6">Membrane</location>
        <topology evidence="1 6">Multi-pass membrane protein</topology>
    </subcellularLocation>
</comment>
<keyword evidence="3 6" id="KW-0812">Transmembrane</keyword>
<comment type="similarity">
    <text evidence="6">Belongs to the inorganic phosphate transporter (PiT) (TC 2.A.20) family.</text>
</comment>